<feature type="domain" description="CHK kinase-like" evidence="1">
    <location>
        <begin position="138"/>
        <end position="338"/>
    </location>
</feature>
<reference evidence="3" key="1">
    <citation type="submission" date="2025-08" db="UniProtKB">
        <authorList>
            <consortium name="RefSeq"/>
        </authorList>
    </citation>
    <scope>IDENTIFICATION</scope>
    <source>
        <strain evidence="3">15112-1751.03</strain>
        <tissue evidence="3">Whole Adult</tissue>
    </source>
</reference>
<dbReference type="Proteomes" id="UP000515160">
    <property type="component" value="Chromosome 3"/>
</dbReference>
<dbReference type="Gene3D" id="3.90.1200.10">
    <property type="match status" value="1"/>
</dbReference>
<dbReference type="Pfam" id="PF02958">
    <property type="entry name" value="EcKL"/>
    <property type="match status" value="1"/>
</dbReference>
<name>A0A6P8WUC5_DROAB</name>
<dbReference type="PANTHER" id="PTHR11012:SF8">
    <property type="entry name" value="JUVENILE HORMONE-INDUCIBLE PROTEIN 26"/>
    <property type="match status" value="1"/>
</dbReference>
<dbReference type="SUPFAM" id="SSF56112">
    <property type="entry name" value="Protein kinase-like (PK-like)"/>
    <property type="match status" value="1"/>
</dbReference>
<gene>
    <name evidence="3" type="primary">LOC117566582</name>
</gene>
<dbReference type="SMART" id="SM00587">
    <property type="entry name" value="CHK"/>
    <property type="match status" value="1"/>
</dbReference>
<evidence type="ECO:0000313" key="3">
    <source>
        <dbReference type="RefSeq" id="XP_034102015.1"/>
    </source>
</evidence>
<accession>A0A6P8WUC5</accession>
<dbReference type="PANTHER" id="PTHR11012">
    <property type="entry name" value="PROTEIN KINASE-LIKE DOMAIN-CONTAINING"/>
    <property type="match status" value="1"/>
</dbReference>
<dbReference type="AlphaFoldDB" id="A0A6P8WUC5"/>
<keyword evidence="2" id="KW-1185">Reference proteome</keyword>
<dbReference type="InterPro" id="IPR011009">
    <property type="entry name" value="Kinase-like_dom_sf"/>
</dbReference>
<dbReference type="RefSeq" id="XP_034102015.1">
    <property type="nucleotide sequence ID" value="XM_034246124.2"/>
</dbReference>
<sequence length="442" mass="51296">MSLIFKKEVQWLTTVILPSILKSGRLLDNYDDALANTFNVRSIEINIIGHEEAYMLTLCYRATINFDYNGEEFQRKVIVKKTPSISEDLYASLQFDDLFNNEVSFYTEILPILQKLSNGKFAAAKYYYSEIHPNSAVLILGDFAADGWSITKDRVGLTLEHAQIAVKYLGKFHGFGYAMKHNQKELFDSVTSKLREARFSNSSVNSEWEMKQRITVKRAAKAIKIYHPQVDKEFIKKFQQLTYSYIGYGRQLVAPREPLAILCHGDFLRNNVAYKYDTDSNGKPLEIMMFDYQTMRLCSPMIDLALFLSLSLFADVRYKHFDSLFDDYCNALFNSYKKYSSHPLPDYLNRENLLKEYIRFLPYAVFTACYFLMDLVAPSTTPENFNIEKTEKEIIENAENRGGEIVNRELAHQLMELSELSRLHNVQIDEGIDMSQWIKNVK</sequence>
<dbReference type="GeneID" id="117566582"/>
<dbReference type="InterPro" id="IPR004119">
    <property type="entry name" value="EcKL"/>
</dbReference>
<dbReference type="InterPro" id="IPR015897">
    <property type="entry name" value="CHK_kinase-like"/>
</dbReference>
<dbReference type="OrthoDB" id="191037at2759"/>
<evidence type="ECO:0000259" key="1">
    <source>
        <dbReference type="SMART" id="SM00587"/>
    </source>
</evidence>
<organism evidence="2 3">
    <name type="scientific">Drosophila albomicans</name>
    <name type="common">Fruit fly</name>
    <dbReference type="NCBI Taxonomy" id="7291"/>
    <lineage>
        <taxon>Eukaryota</taxon>
        <taxon>Metazoa</taxon>
        <taxon>Ecdysozoa</taxon>
        <taxon>Arthropoda</taxon>
        <taxon>Hexapoda</taxon>
        <taxon>Insecta</taxon>
        <taxon>Pterygota</taxon>
        <taxon>Neoptera</taxon>
        <taxon>Endopterygota</taxon>
        <taxon>Diptera</taxon>
        <taxon>Brachycera</taxon>
        <taxon>Muscomorpha</taxon>
        <taxon>Ephydroidea</taxon>
        <taxon>Drosophilidae</taxon>
        <taxon>Drosophila</taxon>
    </lineage>
</organism>
<protein>
    <submittedName>
        <fullName evidence="3">Uncharacterized protein LOC117566582</fullName>
    </submittedName>
</protein>
<evidence type="ECO:0000313" key="2">
    <source>
        <dbReference type="Proteomes" id="UP000515160"/>
    </source>
</evidence>
<proteinExistence type="predicted"/>